<proteinExistence type="predicted"/>
<evidence type="ECO:0000256" key="1">
    <source>
        <dbReference type="SAM" id="MobiDB-lite"/>
    </source>
</evidence>
<dbReference type="Proteomes" id="UP000184063">
    <property type="component" value="Unassembled WGS sequence"/>
</dbReference>
<evidence type="ECO:0000313" key="2">
    <source>
        <dbReference type="EMBL" id="OJZ92775.1"/>
    </source>
</evidence>
<gene>
    <name evidence="2" type="ORF">ASPFODRAFT_276844</name>
</gene>
<protein>
    <submittedName>
        <fullName evidence="2">Uncharacterized protein</fullName>
    </submittedName>
</protein>
<dbReference type="AlphaFoldDB" id="A0A1M3U179"/>
<feature type="region of interest" description="Disordered" evidence="1">
    <location>
        <begin position="1"/>
        <end position="43"/>
    </location>
</feature>
<dbReference type="EMBL" id="KV878236">
    <property type="protein sequence ID" value="OJZ92775.1"/>
    <property type="molecule type" value="Genomic_DNA"/>
</dbReference>
<evidence type="ECO:0000313" key="3">
    <source>
        <dbReference type="Proteomes" id="UP000184063"/>
    </source>
</evidence>
<organism evidence="2 3">
    <name type="scientific">Aspergillus luchuensis (strain CBS 106.47)</name>
    <dbReference type="NCBI Taxonomy" id="1137211"/>
    <lineage>
        <taxon>Eukaryota</taxon>
        <taxon>Fungi</taxon>
        <taxon>Dikarya</taxon>
        <taxon>Ascomycota</taxon>
        <taxon>Pezizomycotina</taxon>
        <taxon>Eurotiomycetes</taxon>
        <taxon>Eurotiomycetidae</taxon>
        <taxon>Eurotiales</taxon>
        <taxon>Aspergillaceae</taxon>
        <taxon>Aspergillus</taxon>
        <taxon>Aspergillus subgen. Circumdati</taxon>
    </lineage>
</organism>
<feature type="compositionally biased region" description="Polar residues" evidence="1">
    <location>
        <begin position="1"/>
        <end position="37"/>
    </location>
</feature>
<accession>A0A1M3U179</accession>
<dbReference type="VEuPathDB" id="FungiDB:ASPFODRAFT_276844"/>
<sequence length="78" mass="8646">MLLNYQYQSPTHSTYPHNYNTKPNQIPPSQSNSTITTPHPIHPSIYPLITTSSLIDNPSAITEQPSSPNPTTLNPIHP</sequence>
<reference evidence="3" key="1">
    <citation type="journal article" date="2017" name="Genome Biol.">
        <title>Comparative genomics reveals high biological diversity and specific adaptations in the industrially and medically important fungal genus Aspergillus.</title>
        <authorList>
            <person name="de Vries R.P."/>
            <person name="Riley R."/>
            <person name="Wiebenga A."/>
            <person name="Aguilar-Osorio G."/>
            <person name="Amillis S."/>
            <person name="Uchima C.A."/>
            <person name="Anderluh G."/>
            <person name="Asadollahi M."/>
            <person name="Askin M."/>
            <person name="Barry K."/>
            <person name="Battaglia E."/>
            <person name="Bayram O."/>
            <person name="Benocci T."/>
            <person name="Braus-Stromeyer S.A."/>
            <person name="Caldana C."/>
            <person name="Canovas D."/>
            <person name="Cerqueira G.C."/>
            <person name="Chen F."/>
            <person name="Chen W."/>
            <person name="Choi C."/>
            <person name="Clum A."/>
            <person name="Dos Santos R.A."/>
            <person name="Damasio A.R."/>
            <person name="Diallinas G."/>
            <person name="Emri T."/>
            <person name="Fekete E."/>
            <person name="Flipphi M."/>
            <person name="Freyberg S."/>
            <person name="Gallo A."/>
            <person name="Gournas C."/>
            <person name="Habgood R."/>
            <person name="Hainaut M."/>
            <person name="Harispe M.L."/>
            <person name="Henrissat B."/>
            <person name="Hilden K.S."/>
            <person name="Hope R."/>
            <person name="Hossain A."/>
            <person name="Karabika E."/>
            <person name="Karaffa L."/>
            <person name="Karanyi Z."/>
            <person name="Krasevec N."/>
            <person name="Kuo A."/>
            <person name="Kusch H."/>
            <person name="LaButti K."/>
            <person name="Lagendijk E.L."/>
            <person name="Lapidus A."/>
            <person name="Levasseur A."/>
            <person name="Lindquist E."/>
            <person name="Lipzen A."/>
            <person name="Logrieco A.F."/>
            <person name="MacCabe A."/>
            <person name="Maekelae M.R."/>
            <person name="Malavazi I."/>
            <person name="Melin P."/>
            <person name="Meyer V."/>
            <person name="Mielnichuk N."/>
            <person name="Miskei M."/>
            <person name="Molnar A.P."/>
            <person name="Mule G."/>
            <person name="Ngan C.Y."/>
            <person name="Orejas M."/>
            <person name="Orosz E."/>
            <person name="Ouedraogo J.P."/>
            <person name="Overkamp K.M."/>
            <person name="Park H.-S."/>
            <person name="Perrone G."/>
            <person name="Piumi F."/>
            <person name="Punt P.J."/>
            <person name="Ram A.F."/>
            <person name="Ramon A."/>
            <person name="Rauscher S."/>
            <person name="Record E."/>
            <person name="Riano-Pachon D.M."/>
            <person name="Robert V."/>
            <person name="Roehrig J."/>
            <person name="Ruller R."/>
            <person name="Salamov A."/>
            <person name="Salih N.S."/>
            <person name="Samson R.A."/>
            <person name="Sandor E."/>
            <person name="Sanguinetti M."/>
            <person name="Schuetze T."/>
            <person name="Sepcic K."/>
            <person name="Shelest E."/>
            <person name="Sherlock G."/>
            <person name="Sophianopoulou V."/>
            <person name="Squina F.M."/>
            <person name="Sun H."/>
            <person name="Susca A."/>
            <person name="Todd R.B."/>
            <person name="Tsang A."/>
            <person name="Unkles S.E."/>
            <person name="van de Wiele N."/>
            <person name="van Rossen-Uffink D."/>
            <person name="Oliveira J.V."/>
            <person name="Vesth T.C."/>
            <person name="Visser J."/>
            <person name="Yu J.-H."/>
            <person name="Zhou M."/>
            <person name="Andersen M.R."/>
            <person name="Archer D.B."/>
            <person name="Baker S.E."/>
            <person name="Benoit I."/>
            <person name="Brakhage A.A."/>
            <person name="Braus G.H."/>
            <person name="Fischer R."/>
            <person name="Frisvad J.C."/>
            <person name="Goldman G.H."/>
            <person name="Houbraken J."/>
            <person name="Oakley B."/>
            <person name="Pocsi I."/>
            <person name="Scazzocchio C."/>
            <person name="Seiboth B."/>
            <person name="vanKuyk P.A."/>
            <person name="Wortman J."/>
            <person name="Dyer P.S."/>
            <person name="Grigoriev I.V."/>
        </authorList>
    </citation>
    <scope>NUCLEOTIDE SEQUENCE [LARGE SCALE GENOMIC DNA]</scope>
    <source>
        <strain evidence="3">CBS 106.47</strain>
    </source>
</reference>
<feature type="region of interest" description="Disordered" evidence="1">
    <location>
        <begin position="56"/>
        <end position="78"/>
    </location>
</feature>
<name>A0A1M3U179_ASPLC</name>